<accession>A0ABV9SAG2</accession>
<proteinExistence type="predicted"/>
<dbReference type="InterPro" id="IPR045864">
    <property type="entry name" value="aa-tRNA-synth_II/BPL/LPL"/>
</dbReference>
<dbReference type="RefSeq" id="WP_378059305.1">
    <property type="nucleotide sequence ID" value="NZ_JBHSIS010000017.1"/>
</dbReference>
<name>A0ABV9SAG2_9PSEU</name>
<sequence length="273" mass="29643">MRSGGALVPTPVPGVHLSTGAFESVVHGLAAALGTLEPDGVQRLRTPPVIAREIIEKVGYHRNFPHLLGRVYTRTSTGTPIESDLVLLPAGCYCVYPLFADTALAATTERSVEATCFRQEADAEVGRLRSFRMRELVRLGTAENCLGWRDDRLAAAQQMLADMGLRTESAVAGDPFFGSGGRMMRALQQERKLKIELLAEVGPGQTQAVASGNYHVDQFGRLFAITGPDGAVAHTACLALGYERLALALLHRHGPDPSRWPEHVRKLLTLERP</sequence>
<protein>
    <submittedName>
        <fullName evidence="1">Uncharacterized protein</fullName>
    </submittedName>
</protein>
<gene>
    <name evidence="1" type="ORF">ACFPCV_27805</name>
</gene>
<reference evidence="2" key="1">
    <citation type="journal article" date="2019" name="Int. J. Syst. Evol. Microbiol.">
        <title>The Global Catalogue of Microorganisms (GCM) 10K type strain sequencing project: providing services to taxonomists for standard genome sequencing and annotation.</title>
        <authorList>
            <consortium name="The Broad Institute Genomics Platform"/>
            <consortium name="The Broad Institute Genome Sequencing Center for Infectious Disease"/>
            <person name="Wu L."/>
            <person name="Ma J."/>
        </authorList>
    </citation>
    <scope>NUCLEOTIDE SEQUENCE [LARGE SCALE GENOMIC DNA]</scope>
    <source>
        <strain evidence="2">ZS-22-S1</strain>
    </source>
</reference>
<keyword evidence="2" id="KW-1185">Reference proteome</keyword>
<dbReference type="Gene3D" id="3.30.930.10">
    <property type="entry name" value="Bira Bifunctional Protein, Domain 2"/>
    <property type="match status" value="1"/>
</dbReference>
<evidence type="ECO:0000313" key="2">
    <source>
        <dbReference type="Proteomes" id="UP001595859"/>
    </source>
</evidence>
<dbReference type="SUPFAM" id="SSF55681">
    <property type="entry name" value="Class II aaRS and biotin synthetases"/>
    <property type="match status" value="1"/>
</dbReference>
<evidence type="ECO:0000313" key="1">
    <source>
        <dbReference type="EMBL" id="MFC4857320.1"/>
    </source>
</evidence>
<comment type="caution">
    <text evidence="1">The sequence shown here is derived from an EMBL/GenBank/DDBJ whole genome shotgun (WGS) entry which is preliminary data.</text>
</comment>
<dbReference type="Proteomes" id="UP001595859">
    <property type="component" value="Unassembled WGS sequence"/>
</dbReference>
<dbReference type="EMBL" id="JBHSIS010000017">
    <property type="protein sequence ID" value="MFC4857320.1"/>
    <property type="molecule type" value="Genomic_DNA"/>
</dbReference>
<organism evidence="1 2">
    <name type="scientific">Actinophytocola glycyrrhizae</name>
    <dbReference type="NCBI Taxonomy" id="2044873"/>
    <lineage>
        <taxon>Bacteria</taxon>
        <taxon>Bacillati</taxon>
        <taxon>Actinomycetota</taxon>
        <taxon>Actinomycetes</taxon>
        <taxon>Pseudonocardiales</taxon>
        <taxon>Pseudonocardiaceae</taxon>
    </lineage>
</organism>